<name>A0A8B5UBH9_ACIBA</name>
<evidence type="ECO:0000256" key="1">
    <source>
        <dbReference type="SAM" id="MobiDB-lite"/>
    </source>
</evidence>
<comment type="caution">
    <text evidence="3">The sequence shown here is derived from an EMBL/GenBank/DDBJ whole genome shotgun (WGS) entry which is preliminary data.</text>
</comment>
<feature type="transmembrane region" description="Helical" evidence="2">
    <location>
        <begin position="70"/>
        <end position="88"/>
    </location>
</feature>
<reference evidence="3 4" key="1">
    <citation type="submission" date="2019-06" db="EMBL/GenBank/DDBJ databases">
        <title>A Diverse Panel of Clinical Acinetobacter baumannii for Research Use.</title>
        <authorList>
            <person name="Mcgann P."/>
            <person name="Snesrud E."/>
            <person name="Galac M.R."/>
        </authorList>
    </citation>
    <scope>NUCLEOTIDE SEQUENCE [LARGE SCALE GENOMIC DNA]</scope>
    <source>
        <strain evidence="3 4">MRSN14237</strain>
    </source>
</reference>
<feature type="transmembrane region" description="Helical" evidence="2">
    <location>
        <begin position="139"/>
        <end position="160"/>
    </location>
</feature>
<organism evidence="3 4">
    <name type="scientific">Acinetobacter baumannii</name>
    <dbReference type="NCBI Taxonomy" id="470"/>
    <lineage>
        <taxon>Bacteria</taxon>
        <taxon>Pseudomonadati</taxon>
        <taxon>Pseudomonadota</taxon>
        <taxon>Gammaproteobacteria</taxon>
        <taxon>Moraxellales</taxon>
        <taxon>Moraxellaceae</taxon>
        <taxon>Acinetobacter</taxon>
        <taxon>Acinetobacter calcoaceticus/baumannii complex</taxon>
    </lineage>
</organism>
<protein>
    <submittedName>
        <fullName evidence="3">Uncharacterized protein</fullName>
    </submittedName>
</protein>
<evidence type="ECO:0000256" key="2">
    <source>
        <dbReference type="SAM" id="Phobius"/>
    </source>
</evidence>
<feature type="transmembrane region" description="Helical" evidence="2">
    <location>
        <begin position="43"/>
        <end position="64"/>
    </location>
</feature>
<dbReference type="Proteomes" id="UP000315888">
    <property type="component" value="Unassembled WGS sequence"/>
</dbReference>
<feature type="transmembrane region" description="Helical" evidence="2">
    <location>
        <begin position="12"/>
        <end position="31"/>
    </location>
</feature>
<dbReference type="EMBL" id="VHGY01000118">
    <property type="protein sequence ID" value="TPU58333.1"/>
    <property type="molecule type" value="Genomic_DNA"/>
</dbReference>
<proteinExistence type="predicted"/>
<feature type="non-terminal residue" evidence="3">
    <location>
        <position position="292"/>
    </location>
</feature>
<dbReference type="AlphaFoldDB" id="A0A8B5UBH9"/>
<keyword evidence="2" id="KW-0812">Transmembrane</keyword>
<accession>A0A8B5UBH9</accession>
<evidence type="ECO:0000313" key="4">
    <source>
        <dbReference type="Proteomes" id="UP000315888"/>
    </source>
</evidence>
<feature type="transmembrane region" description="Helical" evidence="2">
    <location>
        <begin position="100"/>
        <end position="119"/>
    </location>
</feature>
<evidence type="ECO:0000313" key="3">
    <source>
        <dbReference type="EMBL" id="TPU58333.1"/>
    </source>
</evidence>
<keyword evidence="2" id="KW-0472">Membrane</keyword>
<sequence>MLKNSPLFILKISILTLFSIFLSFLISYLDMIKIENISNNQSINILLIFYFIVGVIFYCLIYFLNKRKNAAKNILVLLGVIGIISYIYSMFFLEYSKFQGLLYLLVIFLDFYTLILLLGEDANNFIKKNYIENNNKGSFKIWFSALSSLILVVLFSAKFLNNYEFKHKADIENKKSLESEIISDKKSDVDLESLVSDSNPNYNDEGHSNENSETSNNQIFDPTVNNIPVAVRFSINDVNTSIYNKTAYNIVIQGRADKEIIINNVVLNRGNKCGLSKYAREKQLPVILKFGE</sequence>
<gene>
    <name evidence="3" type="ORF">FJU42_20685</name>
</gene>
<feature type="region of interest" description="Disordered" evidence="1">
    <location>
        <begin position="200"/>
        <end position="220"/>
    </location>
</feature>
<feature type="compositionally biased region" description="Polar residues" evidence="1">
    <location>
        <begin position="211"/>
        <end position="220"/>
    </location>
</feature>
<keyword evidence="2" id="KW-1133">Transmembrane helix</keyword>